<dbReference type="Pfam" id="PF06050">
    <property type="entry name" value="HGD-D"/>
    <property type="match status" value="1"/>
</dbReference>
<dbReference type="EMBL" id="ACXX02000014">
    <property type="protein sequence ID" value="EGD46345.1"/>
    <property type="molecule type" value="Genomic_DNA"/>
</dbReference>
<dbReference type="Gene3D" id="1.20.1270.370">
    <property type="match status" value="1"/>
</dbReference>
<dbReference type="PANTHER" id="PTHR30548:SF5">
    <property type="entry name" value="SUBUNIT OF OXYGEN-SENSITIVE 2-HYDROXYISOCAPROYL-COA DEHYDRATASE"/>
    <property type="match status" value="1"/>
</dbReference>
<dbReference type="OrthoDB" id="355459at2"/>
<evidence type="ECO:0000256" key="1">
    <source>
        <dbReference type="ARBA" id="ARBA00001966"/>
    </source>
</evidence>
<evidence type="ECO:0000313" key="6">
    <source>
        <dbReference type="EMBL" id="EGD46345.1"/>
    </source>
</evidence>
<comment type="caution">
    <text evidence="6">The sequence shown here is derived from an EMBL/GenBank/DDBJ whole genome shotgun (WGS) entry which is preliminary data.</text>
</comment>
<name>F1TGL4_9FIRM</name>
<dbReference type="GO" id="GO:0046872">
    <property type="term" value="F:metal ion binding"/>
    <property type="evidence" value="ECO:0007669"/>
    <property type="project" value="UniProtKB-KW"/>
</dbReference>
<accession>F1TGL4</accession>
<dbReference type="Proteomes" id="UP000003860">
    <property type="component" value="Unassembled WGS sequence"/>
</dbReference>
<evidence type="ECO:0000313" key="7">
    <source>
        <dbReference type="Proteomes" id="UP000003860"/>
    </source>
</evidence>
<dbReference type="GO" id="GO:0016836">
    <property type="term" value="F:hydro-lyase activity"/>
    <property type="evidence" value="ECO:0007669"/>
    <property type="project" value="UniProtKB-ARBA"/>
</dbReference>
<evidence type="ECO:0000256" key="4">
    <source>
        <dbReference type="ARBA" id="ARBA00023004"/>
    </source>
</evidence>
<organism evidence="6 7">
    <name type="scientific">Ruminiclostridium papyrosolvens DSM 2782</name>
    <dbReference type="NCBI Taxonomy" id="588581"/>
    <lineage>
        <taxon>Bacteria</taxon>
        <taxon>Bacillati</taxon>
        <taxon>Bacillota</taxon>
        <taxon>Clostridia</taxon>
        <taxon>Eubacteriales</taxon>
        <taxon>Oscillospiraceae</taxon>
        <taxon>Ruminiclostridium</taxon>
    </lineage>
</organism>
<dbReference type="PANTHER" id="PTHR30548">
    <property type="entry name" value="2-HYDROXYGLUTARYL-COA DEHYDRATASE, D-COMPONENT-RELATED"/>
    <property type="match status" value="1"/>
</dbReference>
<protein>
    <submittedName>
        <fullName evidence="6">2-hydroxyglutaryl-CoA dehydratase D-component</fullName>
    </submittedName>
</protein>
<dbReference type="AlphaFoldDB" id="F1TGL4"/>
<keyword evidence="7" id="KW-1185">Reference proteome</keyword>
<dbReference type="STRING" id="588581.Cpap_0284"/>
<gene>
    <name evidence="6" type="ORF">Cpap_0284</name>
</gene>
<evidence type="ECO:0000256" key="5">
    <source>
        <dbReference type="ARBA" id="ARBA00023014"/>
    </source>
</evidence>
<reference evidence="6" key="2">
    <citation type="submission" date="2011-01" db="EMBL/GenBank/DDBJ databases">
        <title>The Non-contiguous Finished genome of Clostridium papyrosolvens.</title>
        <authorList>
            <person name="Lucas S."/>
            <person name="Copeland A."/>
            <person name="Lapidus A."/>
            <person name="Cheng J.-F."/>
            <person name="Goodwin L."/>
            <person name="Pitluck S."/>
            <person name="Misra M."/>
            <person name="Chertkov O."/>
            <person name="Detter J.C."/>
            <person name="Han C."/>
            <person name="Tapia R."/>
            <person name="Land M."/>
            <person name="Hauser L."/>
            <person name="Kyrpides N."/>
            <person name="Ivanova N."/>
            <person name="Pagani I."/>
            <person name="Mouttaki H."/>
            <person name="He Z."/>
            <person name="Zhou J."/>
            <person name="Hemme C.L."/>
            <person name="Woyke T."/>
        </authorList>
    </citation>
    <scope>NUCLEOTIDE SEQUENCE [LARGE SCALE GENOMIC DNA]</scope>
    <source>
        <strain evidence="6">DSM 2782</strain>
    </source>
</reference>
<dbReference type="Gene3D" id="3.40.50.11900">
    <property type="match status" value="1"/>
</dbReference>
<keyword evidence="5" id="KW-0411">Iron-sulfur</keyword>
<keyword evidence="3" id="KW-0479">Metal-binding</keyword>
<dbReference type="RefSeq" id="WP_004621339.1">
    <property type="nucleotide sequence ID" value="NZ_ACXX02000014.1"/>
</dbReference>
<reference evidence="6" key="1">
    <citation type="submission" date="2009-07" db="EMBL/GenBank/DDBJ databases">
        <authorList>
            <consortium name="US DOE Joint Genome Institute (JGI-PGF)"/>
            <person name="Lucas S."/>
            <person name="Copeland A."/>
            <person name="Lapidus A."/>
            <person name="Glavina del Rio T."/>
            <person name="Tice H."/>
            <person name="Bruce D."/>
            <person name="Goodwin L."/>
            <person name="Pitluck S."/>
            <person name="Larimer F."/>
            <person name="Land M.L."/>
            <person name="Mouttaki H."/>
            <person name="He Z."/>
            <person name="Zhou J."/>
            <person name="Hemme C.L."/>
        </authorList>
    </citation>
    <scope>NUCLEOTIDE SEQUENCE</scope>
    <source>
        <strain evidence="6">DSM 2782</strain>
    </source>
</reference>
<comment type="cofactor">
    <cofactor evidence="1">
        <name>[4Fe-4S] cluster</name>
        <dbReference type="ChEBI" id="CHEBI:49883"/>
    </cofactor>
</comment>
<dbReference type="GO" id="GO:0051536">
    <property type="term" value="F:iron-sulfur cluster binding"/>
    <property type="evidence" value="ECO:0007669"/>
    <property type="project" value="UniProtKB-KW"/>
</dbReference>
<evidence type="ECO:0000256" key="2">
    <source>
        <dbReference type="ARBA" id="ARBA00005806"/>
    </source>
</evidence>
<evidence type="ECO:0000256" key="3">
    <source>
        <dbReference type="ARBA" id="ARBA00022723"/>
    </source>
</evidence>
<dbReference type="Gene3D" id="3.40.50.11890">
    <property type="match status" value="1"/>
</dbReference>
<keyword evidence="4" id="KW-0408">Iron</keyword>
<sequence>MDIKDIYRECHRIVNDPVNYIKEEKVKSGGKYIGYTCIFPPEEILHAAGYIPVRIMGFSKKNINSEKYITSNCCEFARSIIDFLSSEDADSLDGIVFSHCCDTLQVTACIAHGITDKNIFIYNIPSSLDSQYSYDYIKSAISGFKSEVESRLNIDIDEEMLQKSYEIYRENRQLLSKLNELRRNKPGIISGYDSLAVTIAGLYMAKDKHNELLKSLLEQLSLQEYIQTDKKKIIVSGIINCNLKLIELIEESGAIVLSDDLCEGARTVPLKDSGDFKYPDAFANVTSNLFCPAKNYENISYDKVLIDKFREADCDGVIFIYFPFCDPQFMEYAYVKRKFAEEGIKSLLVETVINTNNFAQMQTRVEAFLESLYRF</sequence>
<dbReference type="InterPro" id="IPR010327">
    <property type="entry name" value="FldB/FldC_alpha/beta"/>
</dbReference>
<comment type="similarity">
    <text evidence="2">Belongs to the FldB/FldC dehydratase alpha/beta subunit family.</text>
</comment>
<proteinExistence type="inferred from homology"/>
<dbReference type="eggNOG" id="COG1775">
    <property type="taxonomic scope" value="Bacteria"/>
</dbReference>